<dbReference type="EMBL" id="JBBCAQ010000006">
    <property type="protein sequence ID" value="KAK7603818.1"/>
    <property type="molecule type" value="Genomic_DNA"/>
</dbReference>
<comment type="caution">
    <text evidence="3">The sequence shown here is derived from an EMBL/GenBank/DDBJ whole genome shotgun (WGS) entry which is preliminary data.</text>
</comment>
<proteinExistence type="predicted"/>
<dbReference type="Proteomes" id="UP001367676">
    <property type="component" value="Unassembled WGS sequence"/>
</dbReference>
<keyword evidence="2" id="KW-1133">Transmembrane helix</keyword>
<accession>A0AAN9U316</accession>
<feature type="compositionally biased region" description="Gly residues" evidence="1">
    <location>
        <begin position="166"/>
        <end position="179"/>
    </location>
</feature>
<keyword evidence="2" id="KW-0472">Membrane</keyword>
<evidence type="ECO:0000256" key="2">
    <source>
        <dbReference type="SAM" id="Phobius"/>
    </source>
</evidence>
<feature type="region of interest" description="Disordered" evidence="1">
    <location>
        <begin position="116"/>
        <end position="264"/>
    </location>
</feature>
<feature type="compositionally biased region" description="Low complexity" evidence="1">
    <location>
        <begin position="204"/>
        <end position="217"/>
    </location>
</feature>
<organism evidence="3 4">
    <name type="scientific">Parthenolecanium corni</name>
    <dbReference type="NCBI Taxonomy" id="536013"/>
    <lineage>
        <taxon>Eukaryota</taxon>
        <taxon>Metazoa</taxon>
        <taxon>Ecdysozoa</taxon>
        <taxon>Arthropoda</taxon>
        <taxon>Hexapoda</taxon>
        <taxon>Insecta</taxon>
        <taxon>Pterygota</taxon>
        <taxon>Neoptera</taxon>
        <taxon>Paraneoptera</taxon>
        <taxon>Hemiptera</taxon>
        <taxon>Sternorrhyncha</taxon>
        <taxon>Coccoidea</taxon>
        <taxon>Coccidae</taxon>
        <taxon>Parthenolecanium</taxon>
    </lineage>
</organism>
<reference evidence="3 4" key="1">
    <citation type="submission" date="2024-03" db="EMBL/GenBank/DDBJ databases">
        <title>Adaptation during the transition from Ophiocordyceps entomopathogen to insect associate is accompanied by gene loss and intensified selection.</title>
        <authorList>
            <person name="Ward C.M."/>
            <person name="Onetto C.A."/>
            <person name="Borneman A.R."/>
        </authorList>
    </citation>
    <scope>NUCLEOTIDE SEQUENCE [LARGE SCALE GENOMIC DNA]</scope>
    <source>
        <strain evidence="3">AWRI1</strain>
        <tissue evidence="3">Single Adult Female</tissue>
    </source>
</reference>
<feature type="transmembrane region" description="Helical" evidence="2">
    <location>
        <begin position="25"/>
        <end position="51"/>
    </location>
</feature>
<gene>
    <name evidence="3" type="ORF">V9T40_003817</name>
</gene>
<feature type="compositionally biased region" description="Low complexity" evidence="1">
    <location>
        <begin position="241"/>
        <end position="251"/>
    </location>
</feature>
<evidence type="ECO:0000313" key="4">
    <source>
        <dbReference type="Proteomes" id="UP001367676"/>
    </source>
</evidence>
<sequence>MPESNTTAVVVEEQSKTLVSKVAAYIWQAYFSFVGITLAIIHVLVQPYVFFYNFAKRFLTGLNKDDKPAETALNTLKNIGTAANNIYRRLLDEPSHSATIHRPESRYYGYQSTFPPIEEASESSSGHSSGHFHEASATIDGGSNQQRVDTREPELVRPHDHPTNGGSNGSSGGGNGSGSINGAVNGHSKGPARNVVFDSNVKETGASSTGSSSTGSTIVENSGGTRATTESGVDEVDKPAKTSPKKTTPVGAAGGGAAARPVKA</sequence>
<protein>
    <submittedName>
        <fullName evidence="3">Uncharacterized protein</fullName>
    </submittedName>
</protein>
<name>A0AAN9U316_9HEMI</name>
<keyword evidence="2" id="KW-0812">Transmembrane</keyword>
<feature type="compositionally biased region" description="Basic and acidic residues" evidence="1">
    <location>
        <begin position="148"/>
        <end position="162"/>
    </location>
</feature>
<evidence type="ECO:0000256" key="1">
    <source>
        <dbReference type="SAM" id="MobiDB-lite"/>
    </source>
</evidence>
<evidence type="ECO:0000313" key="3">
    <source>
        <dbReference type="EMBL" id="KAK7603818.1"/>
    </source>
</evidence>
<feature type="compositionally biased region" description="Polar residues" evidence="1">
    <location>
        <begin position="218"/>
        <end position="231"/>
    </location>
</feature>
<dbReference type="AlphaFoldDB" id="A0AAN9U316"/>
<keyword evidence="4" id="KW-1185">Reference proteome</keyword>